<comment type="caution">
    <text evidence="7">The sequence shown here is derived from an EMBL/GenBank/DDBJ whole genome shotgun (WGS) entry which is preliminary data.</text>
</comment>
<dbReference type="SUPFAM" id="SSF56322">
    <property type="entry name" value="ADC synthase"/>
    <property type="match status" value="1"/>
</dbReference>
<reference evidence="7" key="1">
    <citation type="submission" date="2019-04" db="EMBL/GenBank/DDBJ databases">
        <title>Evolution of Biomass-Degrading Anaerobic Consortia Revealed by Metagenomics.</title>
        <authorList>
            <person name="Peng X."/>
        </authorList>
    </citation>
    <scope>NUCLEOTIDE SEQUENCE</scope>
    <source>
        <strain evidence="7">SIG140</strain>
    </source>
</reference>
<dbReference type="Gene3D" id="3.60.120.10">
    <property type="entry name" value="Anthranilate synthase"/>
    <property type="match status" value="1"/>
</dbReference>
<organism evidence="7 8">
    <name type="scientific">Xylanibacter ruminicola</name>
    <name type="common">Prevotella ruminicola</name>
    <dbReference type="NCBI Taxonomy" id="839"/>
    <lineage>
        <taxon>Bacteria</taxon>
        <taxon>Pseudomonadati</taxon>
        <taxon>Bacteroidota</taxon>
        <taxon>Bacteroidia</taxon>
        <taxon>Bacteroidales</taxon>
        <taxon>Prevotellaceae</taxon>
        <taxon>Xylanibacter</taxon>
    </lineage>
</organism>
<feature type="domain" description="Chorismate-utilising enzyme C-terminal" evidence="6">
    <location>
        <begin position="93"/>
        <end position="340"/>
    </location>
</feature>
<dbReference type="NCBIfam" id="TIGR00543">
    <property type="entry name" value="isochor_syn"/>
    <property type="match status" value="1"/>
</dbReference>
<evidence type="ECO:0000256" key="5">
    <source>
        <dbReference type="ARBA" id="ARBA00041564"/>
    </source>
</evidence>
<proteinExistence type="inferred from homology"/>
<dbReference type="Proteomes" id="UP000806522">
    <property type="component" value="Unassembled WGS sequence"/>
</dbReference>
<evidence type="ECO:0000313" key="7">
    <source>
        <dbReference type="EMBL" id="MBE6270307.1"/>
    </source>
</evidence>
<evidence type="ECO:0000256" key="4">
    <source>
        <dbReference type="ARBA" id="ARBA00023235"/>
    </source>
</evidence>
<protein>
    <recommendedName>
        <fullName evidence="3">isochorismate synthase</fullName>
        <ecNumber evidence="3">5.4.4.2</ecNumber>
    </recommendedName>
    <alternativeName>
        <fullName evidence="5">Isochorismate mutase</fullName>
    </alternativeName>
</protein>
<name>A0A9D5P0R7_XYLRU</name>
<dbReference type="AlphaFoldDB" id="A0A9D5P0R7"/>
<evidence type="ECO:0000259" key="6">
    <source>
        <dbReference type="Pfam" id="PF00425"/>
    </source>
</evidence>
<evidence type="ECO:0000256" key="2">
    <source>
        <dbReference type="ARBA" id="ARBA00005297"/>
    </source>
</evidence>
<keyword evidence="4 7" id="KW-0413">Isomerase</keyword>
<dbReference type="EC" id="5.4.4.2" evidence="3"/>
<dbReference type="InterPro" id="IPR004561">
    <property type="entry name" value="IsoChor_synthase"/>
</dbReference>
<sequence>MSAYAIYRLPHENHATLIRQLEGEPMQLHSLTELNGKQGFVVAPFEVKADQPLVLIQGTPEQVSLDDKVSLDNKNVFFDNKNIRNKNKGADYYRVDFANYHYQLEADKFRKIVLARCADEDKPKGVEPIDLFYRACQLYPRLFIALVDTPKSGCWLTATPEILLDGKGDDWRTIALAGTMKLEGDQLDGEGETLTWSTKNIQEQRIVATYITECLEQFTGDFREEGPRTVRAANLVHLRSDFTFKLTDHHHVGDLLQVLHPTPAVCGLPKREAFKFIVKNEHTPRRYYSGFMGPIAQEDTHLYVSLRCMNIEGDVCHLYAGGGLLKDSVEEQEWLETEAKMETMKRLLYVQQ</sequence>
<dbReference type="PANTHER" id="PTHR42839">
    <property type="entry name" value="ISOCHORISMATE SYNTHASE ENTC"/>
    <property type="match status" value="1"/>
</dbReference>
<comment type="catalytic activity">
    <reaction evidence="1">
        <text>chorismate = isochorismate</text>
        <dbReference type="Rhea" id="RHEA:18985"/>
        <dbReference type="ChEBI" id="CHEBI:29748"/>
        <dbReference type="ChEBI" id="CHEBI:29780"/>
        <dbReference type="EC" id="5.4.4.2"/>
    </reaction>
</comment>
<comment type="similarity">
    <text evidence="2">Belongs to the isochorismate synthase family.</text>
</comment>
<accession>A0A9D5P0R7</accession>
<dbReference type="PANTHER" id="PTHR42839:SF2">
    <property type="entry name" value="ISOCHORISMATE SYNTHASE ENTC"/>
    <property type="match status" value="1"/>
</dbReference>
<evidence type="ECO:0000256" key="3">
    <source>
        <dbReference type="ARBA" id="ARBA00012824"/>
    </source>
</evidence>
<dbReference type="GO" id="GO:0008909">
    <property type="term" value="F:isochorismate synthase activity"/>
    <property type="evidence" value="ECO:0007669"/>
    <property type="project" value="UniProtKB-EC"/>
</dbReference>
<evidence type="ECO:0000256" key="1">
    <source>
        <dbReference type="ARBA" id="ARBA00000799"/>
    </source>
</evidence>
<dbReference type="Pfam" id="PF00425">
    <property type="entry name" value="Chorismate_bind"/>
    <property type="match status" value="1"/>
</dbReference>
<evidence type="ECO:0000313" key="8">
    <source>
        <dbReference type="Proteomes" id="UP000806522"/>
    </source>
</evidence>
<dbReference type="InterPro" id="IPR015890">
    <property type="entry name" value="Chorismate_C"/>
</dbReference>
<dbReference type="InterPro" id="IPR005801">
    <property type="entry name" value="ADC_synthase"/>
</dbReference>
<dbReference type="EMBL" id="SUYC01000004">
    <property type="protein sequence ID" value="MBE6270307.1"/>
    <property type="molecule type" value="Genomic_DNA"/>
</dbReference>
<gene>
    <name evidence="7" type="ORF">E7101_05080</name>
</gene>